<keyword evidence="7 13" id="KW-0819">tRNA processing</keyword>
<dbReference type="Gene3D" id="3.90.870.10">
    <property type="entry name" value="DHBP synthase"/>
    <property type="match status" value="1"/>
</dbReference>
<keyword evidence="9 13" id="KW-0547">Nucleotide-binding</keyword>
<keyword evidence="6 13" id="KW-0808">Transferase</keyword>
<evidence type="ECO:0000256" key="12">
    <source>
        <dbReference type="ARBA" id="ARBA00048366"/>
    </source>
</evidence>
<evidence type="ECO:0000256" key="4">
    <source>
        <dbReference type="ARBA" id="ARBA00015492"/>
    </source>
</evidence>
<keyword evidence="8 13" id="KW-0548">Nucleotidyltransferase</keyword>
<evidence type="ECO:0000256" key="6">
    <source>
        <dbReference type="ARBA" id="ARBA00022679"/>
    </source>
</evidence>
<keyword evidence="10 13" id="KW-0067">ATP-binding</keyword>
<evidence type="ECO:0000313" key="16">
    <source>
        <dbReference type="EMBL" id="MEB3102531.1"/>
    </source>
</evidence>
<feature type="compositionally biased region" description="Low complexity" evidence="14">
    <location>
        <begin position="231"/>
        <end position="244"/>
    </location>
</feature>
<evidence type="ECO:0000259" key="15">
    <source>
        <dbReference type="PROSITE" id="PS51163"/>
    </source>
</evidence>
<comment type="function">
    <text evidence="13">Required for the formation of a threonylcarbamoyl group on adenosine at position 37 (t(6)A37) in tRNAs that read codons beginning with adenine.</text>
</comment>
<organism evidence="16 17">
    <name type="scientific">Ferviditalea candida</name>
    <dbReference type="NCBI Taxonomy" id="3108399"/>
    <lineage>
        <taxon>Bacteria</taxon>
        <taxon>Bacillati</taxon>
        <taxon>Bacillota</taxon>
        <taxon>Bacilli</taxon>
        <taxon>Bacillales</taxon>
        <taxon>Paenibacillaceae</taxon>
        <taxon>Ferviditalea</taxon>
    </lineage>
</organism>
<evidence type="ECO:0000256" key="1">
    <source>
        <dbReference type="ARBA" id="ARBA00004496"/>
    </source>
</evidence>
<dbReference type="RefSeq" id="WP_371754654.1">
    <property type="nucleotide sequence ID" value="NZ_JAYJLD010000018.1"/>
</dbReference>
<dbReference type="InterPro" id="IPR005145">
    <property type="entry name" value="Sua5_C"/>
</dbReference>
<evidence type="ECO:0000256" key="9">
    <source>
        <dbReference type="ARBA" id="ARBA00022741"/>
    </source>
</evidence>
<dbReference type="EMBL" id="JAYJLD010000018">
    <property type="protein sequence ID" value="MEB3102531.1"/>
    <property type="molecule type" value="Genomic_DNA"/>
</dbReference>
<dbReference type="PANTHER" id="PTHR17490">
    <property type="entry name" value="SUA5"/>
    <property type="match status" value="1"/>
</dbReference>
<comment type="catalytic activity">
    <reaction evidence="12 13">
        <text>L-threonine + hydrogencarbonate + ATP = L-threonylcarbamoyladenylate + diphosphate + H2O</text>
        <dbReference type="Rhea" id="RHEA:36407"/>
        <dbReference type="ChEBI" id="CHEBI:15377"/>
        <dbReference type="ChEBI" id="CHEBI:17544"/>
        <dbReference type="ChEBI" id="CHEBI:30616"/>
        <dbReference type="ChEBI" id="CHEBI:33019"/>
        <dbReference type="ChEBI" id="CHEBI:57926"/>
        <dbReference type="ChEBI" id="CHEBI:73682"/>
        <dbReference type="EC" id="2.7.7.87"/>
    </reaction>
</comment>
<name>A0ABU5ZML3_9BACL</name>
<dbReference type="PIRSF" id="PIRSF004930">
    <property type="entry name" value="Tln_factor_SUA5"/>
    <property type="match status" value="1"/>
</dbReference>
<dbReference type="GO" id="GO:0061710">
    <property type="term" value="F:L-threonylcarbamoyladenylate synthase"/>
    <property type="evidence" value="ECO:0007669"/>
    <property type="project" value="UniProtKB-EC"/>
</dbReference>
<comment type="similarity">
    <text evidence="2 13">Belongs to the SUA5 family.</text>
</comment>
<dbReference type="NCBIfam" id="TIGR00057">
    <property type="entry name" value="L-threonylcarbamoyladenylate synthase"/>
    <property type="match status" value="1"/>
</dbReference>
<comment type="subcellular location">
    <subcellularLocation>
        <location evidence="1 13">Cytoplasm</location>
    </subcellularLocation>
</comment>
<evidence type="ECO:0000256" key="2">
    <source>
        <dbReference type="ARBA" id="ARBA00007663"/>
    </source>
</evidence>
<proteinExistence type="inferred from homology"/>
<evidence type="ECO:0000256" key="11">
    <source>
        <dbReference type="ARBA" id="ARBA00029774"/>
    </source>
</evidence>
<dbReference type="Gene3D" id="3.40.50.11030">
    <property type="entry name" value="Threonylcarbamoyl-AMP synthase, C-terminal domain"/>
    <property type="match status" value="1"/>
</dbReference>
<evidence type="ECO:0000256" key="8">
    <source>
        <dbReference type="ARBA" id="ARBA00022695"/>
    </source>
</evidence>
<dbReference type="InterPro" id="IPR006070">
    <property type="entry name" value="Sua5-like_dom"/>
</dbReference>
<evidence type="ECO:0000256" key="3">
    <source>
        <dbReference type="ARBA" id="ARBA00012584"/>
    </source>
</evidence>
<gene>
    <name evidence="16" type="ORF">VF724_12745</name>
</gene>
<evidence type="ECO:0000256" key="13">
    <source>
        <dbReference type="PIRNR" id="PIRNR004930"/>
    </source>
</evidence>
<evidence type="ECO:0000313" key="17">
    <source>
        <dbReference type="Proteomes" id="UP001310386"/>
    </source>
</evidence>
<dbReference type="Pfam" id="PF03481">
    <property type="entry name" value="Sua5_C"/>
    <property type="match status" value="1"/>
</dbReference>
<feature type="domain" description="YrdC-like" evidence="15">
    <location>
        <begin position="24"/>
        <end position="211"/>
    </location>
</feature>
<dbReference type="InterPro" id="IPR010923">
    <property type="entry name" value="T(6)A37_SUA5"/>
</dbReference>
<dbReference type="EC" id="2.7.7.87" evidence="3 13"/>
<dbReference type="PROSITE" id="PS51163">
    <property type="entry name" value="YRDC"/>
    <property type="match status" value="1"/>
</dbReference>
<reference evidence="16" key="1">
    <citation type="submission" date="2023-12" db="EMBL/GenBank/DDBJ databases">
        <title>Fervidustalea candida gen. nov., sp. nov., a novel member of the family Paenibacillaceae isolated from a geothermal area.</title>
        <authorList>
            <person name="Li W.-J."/>
            <person name="Jiao J.-Y."/>
            <person name="Chen Y."/>
        </authorList>
    </citation>
    <scope>NUCLEOTIDE SEQUENCE</scope>
    <source>
        <strain evidence="16">SYSU GA230002</strain>
    </source>
</reference>
<dbReference type="Pfam" id="PF01300">
    <property type="entry name" value="Sua5_yciO_yrdC"/>
    <property type="match status" value="1"/>
</dbReference>
<evidence type="ECO:0000256" key="5">
    <source>
        <dbReference type="ARBA" id="ARBA00022490"/>
    </source>
</evidence>
<keyword evidence="17" id="KW-1185">Reference proteome</keyword>
<dbReference type="InterPro" id="IPR050156">
    <property type="entry name" value="TC-AMP_synthase_SUA5"/>
</dbReference>
<dbReference type="PANTHER" id="PTHR17490:SF16">
    <property type="entry name" value="THREONYLCARBAMOYL-AMP SYNTHASE"/>
    <property type="match status" value="1"/>
</dbReference>
<dbReference type="InterPro" id="IPR038385">
    <property type="entry name" value="Sua5/YwlC_C"/>
</dbReference>
<protein>
    <recommendedName>
        <fullName evidence="4 13">Threonylcarbamoyl-AMP synthase</fullName>
        <shortName evidence="13">TC-AMP synthase</shortName>
        <ecNumber evidence="3 13">2.7.7.87</ecNumber>
    </recommendedName>
    <alternativeName>
        <fullName evidence="11 13">L-threonylcarbamoyladenylate synthase</fullName>
    </alternativeName>
</protein>
<feature type="region of interest" description="Disordered" evidence="14">
    <location>
        <begin position="230"/>
        <end position="259"/>
    </location>
</feature>
<keyword evidence="5 13" id="KW-0963">Cytoplasm</keyword>
<evidence type="ECO:0000256" key="14">
    <source>
        <dbReference type="SAM" id="MobiDB-lite"/>
    </source>
</evidence>
<comment type="caution">
    <text evidence="16">The sequence shown here is derived from an EMBL/GenBank/DDBJ whole genome shotgun (WGS) entry which is preliminary data.</text>
</comment>
<accession>A0ABU5ZML3</accession>
<dbReference type="Proteomes" id="UP001310386">
    <property type="component" value="Unassembled WGS sequence"/>
</dbReference>
<sequence>MTEQGMETMQTKYWKASPNAEAFDPAILEAAEYLRSGRLVAFPTETVYGLGANALSTEAVEKIFQAKGRPSDNPLIVHIADPGQLDDLVLEYDAPVKQLIEAFWPGPLTLVLPVRPGAVSPRVTAGLSTIAVRMPDHPLALHLIRAAGCPVAAPSANRSGKPSPTAAEHVRNDLDGRIDGILDGGHSGVGLESTVVEWADGKVWILRPGGITPEDIRRLGLAVELDASLQSTGGDSSDAASSFDGVKEAGGPTPRSPGMKYRHYAPKGMLSIVQGDNPQKVSAYIQERIDEAKAKGEKTGILAFEEHLPYYRADVVLSCGSQDDLSSAGKLLYDALREFDREGVSYILAEGFREDGLGLAVMNRLHKAAGGRLIHI</sequence>
<dbReference type="InterPro" id="IPR017945">
    <property type="entry name" value="DHBP_synth_RibB-like_a/b_dom"/>
</dbReference>
<dbReference type="SUPFAM" id="SSF55821">
    <property type="entry name" value="YrdC/RibB"/>
    <property type="match status" value="1"/>
</dbReference>
<evidence type="ECO:0000256" key="10">
    <source>
        <dbReference type="ARBA" id="ARBA00022840"/>
    </source>
</evidence>
<evidence type="ECO:0000256" key="7">
    <source>
        <dbReference type="ARBA" id="ARBA00022694"/>
    </source>
</evidence>